<dbReference type="SMART" id="SM00710">
    <property type="entry name" value="PbH1"/>
    <property type="match status" value="5"/>
</dbReference>
<dbReference type="SUPFAM" id="SSF51126">
    <property type="entry name" value="Pectin lyase-like"/>
    <property type="match status" value="1"/>
</dbReference>
<dbReference type="PaxDb" id="2903-EOD27401"/>
<dbReference type="Gene3D" id="2.160.20.10">
    <property type="entry name" value="Single-stranded right-handed beta-helix, Pectin lyase-like"/>
    <property type="match status" value="1"/>
</dbReference>
<accession>A0A0D3JV66</accession>
<name>A0A0D3JV66_EMIH1</name>
<dbReference type="InterPro" id="IPR006626">
    <property type="entry name" value="PbH1"/>
</dbReference>
<dbReference type="GeneID" id="17272946"/>
<sequence length="623" mass="64944">MFATPPPDCVARAEGALVLHVDNFTSVQAALDAAAASARAHAANTALLFALREYRLGSSGTAGSSVLSVSNVANLRIDGCGATVVVTTPVAGFLRVTNATRLLVSNLTIDYEPLPMTQGRVVAVRSPLRYSLKIDNGFPMLSNPYFVASGAYRAERWALVKDRAAPTRHKEGTLNLHVVANWTDRGGGVFDVTLCSPLELSRTCTSRLGAGAVPPPLESRDDAVVPPEVGDPIVHLARYYESPTFGLSLCGECAFEGVSIHASPGASFVAEGSSALVVRDATVAPAPGRYHSTNADGVFVLDARVGPTVHGSRLVAIGDDGIIVKTRSGVCTRQVGESYTLSGIGLPRPGDVMRVWTPTATSGLPAASATVLSAAGPASAPTVSFAEPLDGIACDATSLWANDNLTGPGFRIADSTIASRRFGVLCMARDGVIEHNAFVDNPAAAVLLINDDDYDDPKEARMGWMPRNVTIVHNAFVNNSRCATDPWHTGTAPSLLGVVATAVVGPHAGQPAPFRRLTYRGVRRVTVADNRFDGWFRGLAISVGNAASAAVRDNTIANPPTSSSGVPLGAAVAVCEADGVAIDGNALVGRWSSVAAAVSVDARSTSRVEEANQYVDPIAPTYR</sequence>
<evidence type="ECO:0000313" key="1">
    <source>
        <dbReference type="EnsemblProtists" id="EOD27401"/>
    </source>
</evidence>
<proteinExistence type="predicted"/>
<evidence type="ECO:0000313" key="2">
    <source>
        <dbReference type="Proteomes" id="UP000013827"/>
    </source>
</evidence>
<organism evidence="1 2">
    <name type="scientific">Emiliania huxleyi (strain CCMP1516)</name>
    <dbReference type="NCBI Taxonomy" id="280463"/>
    <lineage>
        <taxon>Eukaryota</taxon>
        <taxon>Haptista</taxon>
        <taxon>Haptophyta</taxon>
        <taxon>Prymnesiophyceae</taxon>
        <taxon>Isochrysidales</taxon>
        <taxon>Noelaerhabdaceae</taxon>
        <taxon>Emiliania</taxon>
    </lineage>
</organism>
<evidence type="ECO:0008006" key="3">
    <source>
        <dbReference type="Google" id="ProtNLM"/>
    </source>
</evidence>
<dbReference type="InterPro" id="IPR012334">
    <property type="entry name" value="Pectin_lyas_fold"/>
</dbReference>
<dbReference type="RefSeq" id="XP_005779830.1">
    <property type="nucleotide sequence ID" value="XM_005779773.1"/>
</dbReference>
<dbReference type="HOGENOM" id="CLU_026778_0_0_1"/>
<reference evidence="2" key="1">
    <citation type="journal article" date="2013" name="Nature">
        <title>Pan genome of the phytoplankton Emiliania underpins its global distribution.</title>
        <authorList>
            <person name="Read B.A."/>
            <person name="Kegel J."/>
            <person name="Klute M.J."/>
            <person name="Kuo A."/>
            <person name="Lefebvre S.C."/>
            <person name="Maumus F."/>
            <person name="Mayer C."/>
            <person name="Miller J."/>
            <person name="Monier A."/>
            <person name="Salamov A."/>
            <person name="Young J."/>
            <person name="Aguilar M."/>
            <person name="Claverie J.M."/>
            <person name="Frickenhaus S."/>
            <person name="Gonzalez K."/>
            <person name="Herman E.K."/>
            <person name="Lin Y.C."/>
            <person name="Napier J."/>
            <person name="Ogata H."/>
            <person name="Sarno A.F."/>
            <person name="Shmutz J."/>
            <person name="Schroeder D."/>
            <person name="de Vargas C."/>
            <person name="Verret F."/>
            <person name="von Dassow P."/>
            <person name="Valentin K."/>
            <person name="Van de Peer Y."/>
            <person name="Wheeler G."/>
            <person name="Dacks J.B."/>
            <person name="Delwiche C.F."/>
            <person name="Dyhrman S.T."/>
            <person name="Glockner G."/>
            <person name="John U."/>
            <person name="Richards T."/>
            <person name="Worden A.Z."/>
            <person name="Zhang X."/>
            <person name="Grigoriev I.V."/>
            <person name="Allen A.E."/>
            <person name="Bidle K."/>
            <person name="Borodovsky M."/>
            <person name="Bowler C."/>
            <person name="Brownlee C."/>
            <person name="Cock J.M."/>
            <person name="Elias M."/>
            <person name="Gladyshev V.N."/>
            <person name="Groth M."/>
            <person name="Guda C."/>
            <person name="Hadaegh A."/>
            <person name="Iglesias-Rodriguez M.D."/>
            <person name="Jenkins J."/>
            <person name="Jones B.M."/>
            <person name="Lawson T."/>
            <person name="Leese F."/>
            <person name="Lindquist E."/>
            <person name="Lobanov A."/>
            <person name="Lomsadze A."/>
            <person name="Malik S.B."/>
            <person name="Marsh M.E."/>
            <person name="Mackinder L."/>
            <person name="Mock T."/>
            <person name="Mueller-Roeber B."/>
            <person name="Pagarete A."/>
            <person name="Parker M."/>
            <person name="Probert I."/>
            <person name="Quesneville H."/>
            <person name="Raines C."/>
            <person name="Rensing S.A."/>
            <person name="Riano-Pachon D.M."/>
            <person name="Richier S."/>
            <person name="Rokitta S."/>
            <person name="Shiraiwa Y."/>
            <person name="Soanes D.M."/>
            <person name="van der Giezen M."/>
            <person name="Wahlund T.M."/>
            <person name="Williams B."/>
            <person name="Wilson W."/>
            <person name="Wolfe G."/>
            <person name="Wurch L.L."/>
        </authorList>
    </citation>
    <scope>NUCLEOTIDE SEQUENCE</scope>
</reference>
<dbReference type="KEGG" id="ehx:EMIHUDRAFT_235877"/>
<keyword evidence="2" id="KW-1185">Reference proteome</keyword>
<dbReference type="EnsemblProtists" id="EOD27401">
    <property type="protein sequence ID" value="EOD27401"/>
    <property type="gene ID" value="EMIHUDRAFT_235877"/>
</dbReference>
<dbReference type="AlphaFoldDB" id="A0A0D3JV66"/>
<reference evidence="1" key="2">
    <citation type="submission" date="2024-10" db="UniProtKB">
        <authorList>
            <consortium name="EnsemblProtists"/>
        </authorList>
    </citation>
    <scope>IDENTIFICATION</scope>
</reference>
<dbReference type="Proteomes" id="UP000013827">
    <property type="component" value="Unassembled WGS sequence"/>
</dbReference>
<dbReference type="InterPro" id="IPR011050">
    <property type="entry name" value="Pectin_lyase_fold/virulence"/>
</dbReference>
<protein>
    <recommendedName>
        <fullName evidence="3">Right handed beta helix domain-containing protein</fullName>
    </recommendedName>
</protein>